<protein>
    <submittedName>
        <fullName evidence="1">Uncharacterized protein</fullName>
    </submittedName>
</protein>
<reference evidence="1" key="1">
    <citation type="journal article" date="2016" name="Insect Biochem. Mol. Biol.">
        <title>Multifaceted biological insights from a draft genome sequence of the tobacco hornworm moth, Manduca sexta.</title>
        <authorList>
            <person name="Kanost M.R."/>
            <person name="Arrese E.L."/>
            <person name="Cao X."/>
            <person name="Chen Y.R."/>
            <person name="Chellapilla S."/>
            <person name="Goldsmith M.R."/>
            <person name="Grosse-Wilde E."/>
            <person name="Heckel D.G."/>
            <person name="Herndon N."/>
            <person name="Jiang H."/>
            <person name="Papanicolaou A."/>
            <person name="Qu J."/>
            <person name="Soulages J.L."/>
            <person name="Vogel H."/>
            <person name="Walters J."/>
            <person name="Waterhouse R.M."/>
            <person name="Ahn S.J."/>
            <person name="Almeida F.C."/>
            <person name="An C."/>
            <person name="Aqrawi P."/>
            <person name="Bretschneider A."/>
            <person name="Bryant W.B."/>
            <person name="Bucks S."/>
            <person name="Chao H."/>
            <person name="Chevignon G."/>
            <person name="Christen J.M."/>
            <person name="Clarke D.F."/>
            <person name="Dittmer N.T."/>
            <person name="Ferguson L.C.F."/>
            <person name="Garavelou S."/>
            <person name="Gordon K.H.J."/>
            <person name="Gunaratna R.T."/>
            <person name="Han Y."/>
            <person name="Hauser F."/>
            <person name="He Y."/>
            <person name="Heidel-Fischer H."/>
            <person name="Hirsh A."/>
            <person name="Hu Y."/>
            <person name="Jiang H."/>
            <person name="Kalra D."/>
            <person name="Klinner C."/>
            <person name="Konig C."/>
            <person name="Kovar C."/>
            <person name="Kroll A.R."/>
            <person name="Kuwar S.S."/>
            <person name="Lee S.L."/>
            <person name="Lehman R."/>
            <person name="Li K."/>
            <person name="Li Z."/>
            <person name="Liang H."/>
            <person name="Lovelace S."/>
            <person name="Lu Z."/>
            <person name="Mansfield J.H."/>
            <person name="McCulloch K.J."/>
            <person name="Mathew T."/>
            <person name="Morton B."/>
            <person name="Muzny D.M."/>
            <person name="Neunemann D."/>
            <person name="Ongeri F."/>
            <person name="Pauchet Y."/>
            <person name="Pu L.L."/>
            <person name="Pyrousis I."/>
            <person name="Rao X.J."/>
            <person name="Redding A."/>
            <person name="Roesel C."/>
            <person name="Sanchez-Gracia A."/>
            <person name="Schaack S."/>
            <person name="Shukla A."/>
            <person name="Tetreau G."/>
            <person name="Wang Y."/>
            <person name="Xiong G.H."/>
            <person name="Traut W."/>
            <person name="Walsh T.K."/>
            <person name="Worley K.C."/>
            <person name="Wu D."/>
            <person name="Wu W."/>
            <person name="Wu Y.Q."/>
            <person name="Zhang X."/>
            <person name="Zou Z."/>
            <person name="Zucker H."/>
            <person name="Briscoe A.D."/>
            <person name="Burmester T."/>
            <person name="Clem R.J."/>
            <person name="Feyereisen R."/>
            <person name="Grimmelikhuijzen C.J.P."/>
            <person name="Hamodrakas S.J."/>
            <person name="Hansson B.S."/>
            <person name="Huguet E."/>
            <person name="Jermiin L.S."/>
            <person name="Lan Q."/>
            <person name="Lehman H.K."/>
            <person name="Lorenzen M."/>
            <person name="Merzendorfer H."/>
            <person name="Michalopoulos I."/>
            <person name="Morton D.B."/>
            <person name="Muthukrishnan S."/>
            <person name="Oakeshott J.G."/>
            <person name="Palmer W."/>
            <person name="Park Y."/>
            <person name="Passarelli A.L."/>
            <person name="Rozas J."/>
            <person name="Schwartz L.M."/>
            <person name="Smith W."/>
            <person name="Southgate A."/>
            <person name="Vilcinskas A."/>
            <person name="Vogt R."/>
            <person name="Wang P."/>
            <person name="Werren J."/>
            <person name="Yu X.Q."/>
            <person name="Zhou J.J."/>
            <person name="Brown S.J."/>
            <person name="Scherer S.E."/>
            <person name="Richards S."/>
            <person name="Blissard G.W."/>
        </authorList>
    </citation>
    <scope>NUCLEOTIDE SEQUENCE</scope>
</reference>
<sequence length="105" mass="11848">MSDVRGIGDQEFLETPHCRSATCRLATLLTIVEEFGKKLTSEMNEEIAISGIKLAQKEPENIANWAFFAEGRIDFSTKEFKQLKDKFAAVTALMQLSNRYSDVNL</sequence>
<evidence type="ECO:0000313" key="2">
    <source>
        <dbReference type="Proteomes" id="UP000791440"/>
    </source>
</evidence>
<comment type="caution">
    <text evidence="1">The sequence shown here is derived from an EMBL/GenBank/DDBJ whole genome shotgun (WGS) entry which is preliminary data.</text>
</comment>
<name>A0A922CIQ3_MANSE</name>
<dbReference type="Proteomes" id="UP000791440">
    <property type="component" value="Unassembled WGS sequence"/>
</dbReference>
<dbReference type="EMBL" id="JH668343">
    <property type="protein sequence ID" value="KAG6447379.1"/>
    <property type="molecule type" value="Genomic_DNA"/>
</dbReference>
<organism evidence="1 2">
    <name type="scientific">Manduca sexta</name>
    <name type="common">Tobacco hawkmoth</name>
    <name type="synonym">Tobacco hornworm</name>
    <dbReference type="NCBI Taxonomy" id="7130"/>
    <lineage>
        <taxon>Eukaryota</taxon>
        <taxon>Metazoa</taxon>
        <taxon>Ecdysozoa</taxon>
        <taxon>Arthropoda</taxon>
        <taxon>Hexapoda</taxon>
        <taxon>Insecta</taxon>
        <taxon>Pterygota</taxon>
        <taxon>Neoptera</taxon>
        <taxon>Endopterygota</taxon>
        <taxon>Lepidoptera</taxon>
        <taxon>Glossata</taxon>
        <taxon>Ditrysia</taxon>
        <taxon>Bombycoidea</taxon>
        <taxon>Sphingidae</taxon>
        <taxon>Sphinginae</taxon>
        <taxon>Sphingini</taxon>
        <taxon>Manduca</taxon>
    </lineage>
</organism>
<reference evidence="1" key="2">
    <citation type="submission" date="2020-12" db="EMBL/GenBank/DDBJ databases">
        <authorList>
            <person name="Kanost M."/>
        </authorList>
    </citation>
    <scope>NUCLEOTIDE SEQUENCE</scope>
</reference>
<gene>
    <name evidence="1" type="ORF">O3G_MSEX004915</name>
</gene>
<accession>A0A922CIQ3</accession>
<proteinExistence type="predicted"/>
<dbReference type="AlphaFoldDB" id="A0A922CIQ3"/>
<evidence type="ECO:0000313" key="1">
    <source>
        <dbReference type="EMBL" id="KAG6447379.1"/>
    </source>
</evidence>
<keyword evidence="2" id="KW-1185">Reference proteome</keyword>